<dbReference type="GO" id="GO:0008721">
    <property type="term" value="F:D-serine ammonia-lyase activity"/>
    <property type="evidence" value="ECO:0007669"/>
    <property type="project" value="UniProtKB-EC"/>
</dbReference>
<dbReference type="PANTHER" id="PTHR48078">
    <property type="entry name" value="THREONINE DEHYDRATASE, MITOCHONDRIAL-RELATED"/>
    <property type="match status" value="1"/>
</dbReference>
<comment type="catalytic activity">
    <reaction evidence="11">
        <text>L-serine = D-serine</text>
        <dbReference type="Rhea" id="RHEA:10980"/>
        <dbReference type="ChEBI" id="CHEBI:33384"/>
        <dbReference type="ChEBI" id="CHEBI:35247"/>
        <dbReference type="EC" id="5.1.1.18"/>
    </reaction>
</comment>
<dbReference type="InterPro" id="IPR001926">
    <property type="entry name" value="TrpB-like_PALP"/>
</dbReference>
<comment type="function">
    <text evidence="12">Catalyzes the synthesis of D-serine from L-serine. D-serine is a key coagonist with glutamate at NMDA receptors. Has dehydratase activity towards both L-serine and D-serine.</text>
</comment>
<evidence type="ECO:0000256" key="13">
    <source>
        <dbReference type="ARBA" id="ARBA00066349"/>
    </source>
</evidence>
<dbReference type="Pfam" id="PF00291">
    <property type="entry name" value="PALP"/>
    <property type="match status" value="1"/>
</dbReference>
<gene>
    <name evidence="21" type="primary">ILV1</name>
    <name evidence="21" type="ORF">EVAR_65869_1</name>
</gene>
<keyword evidence="22" id="KW-1185">Reference proteome</keyword>
<evidence type="ECO:0000256" key="19">
    <source>
        <dbReference type="SAM" id="MobiDB-lite"/>
    </source>
</evidence>
<comment type="similarity">
    <text evidence="2">Belongs to the serine/threonine dehydratase family.</text>
</comment>
<dbReference type="Gene3D" id="3.40.50.1100">
    <property type="match status" value="2"/>
</dbReference>
<dbReference type="FunFam" id="3.40.50.1100:FF:000041">
    <property type="entry name" value="Threonine ammonia-lyase, variant"/>
    <property type="match status" value="1"/>
</dbReference>
<evidence type="ECO:0000256" key="4">
    <source>
        <dbReference type="ARBA" id="ARBA00022898"/>
    </source>
</evidence>
<evidence type="ECO:0000313" key="22">
    <source>
        <dbReference type="Proteomes" id="UP000299102"/>
    </source>
</evidence>
<evidence type="ECO:0000256" key="10">
    <source>
        <dbReference type="ARBA" id="ARBA00050422"/>
    </source>
</evidence>
<dbReference type="PANTHER" id="PTHR48078:SF19">
    <property type="entry name" value="ACT DOMAIN-CONTAINING PROTEIN"/>
    <property type="match status" value="1"/>
</dbReference>
<dbReference type="EC" id="4.3.1.17" evidence="3"/>
<dbReference type="GO" id="GO:0006567">
    <property type="term" value="P:L-threonine catabolic process"/>
    <property type="evidence" value="ECO:0007669"/>
    <property type="project" value="TreeGrafter"/>
</dbReference>
<dbReference type="GO" id="GO:0070178">
    <property type="term" value="P:D-serine metabolic process"/>
    <property type="evidence" value="ECO:0007669"/>
    <property type="project" value="UniProtKB-ARBA"/>
</dbReference>
<dbReference type="InterPro" id="IPR050147">
    <property type="entry name" value="Ser/Thr_Dehydratase"/>
</dbReference>
<evidence type="ECO:0000256" key="5">
    <source>
        <dbReference type="ARBA" id="ARBA00023239"/>
    </source>
</evidence>
<dbReference type="OrthoDB" id="4418812at2759"/>
<protein>
    <recommendedName>
        <fullName evidence="15">Serine racemase</fullName>
        <ecNumber evidence="3">4.3.1.17</ecNumber>
        <ecNumber evidence="13">4.3.1.18</ecNumber>
        <ecNumber evidence="14">5.1.1.18</ecNumber>
    </recommendedName>
    <alternativeName>
        <fullName evidence="16">D-serine ammonia-lyase</fullName>
    </alternativeName>
    <alternativeName>
        <fullName evidence="18">D-serine dehydratase</fullName>
    </alternativeName>
    <alternativeName>
        <fullName evidence="17">L-serine ammonia-lyase</fullName>
    </alternativeName>
    <alternativeName>
        <fullName evidence="7">L-serine deaminase</fullName>
    </alternativeName>
    <alternativeName>
        <fullName evidence="6">L-serine dehydratase</fullName>
    </alternativeName>
    <alternativeName>
        <fullName evidence="8">L-threonine dehydratase</fullName>
    </alternativeName>
</protein>
<name>A0A4C1ZGZ8_EUMVA</name>
<evidence type="ECO:0000256" key="14">
    <source>
        <dbReference type="ARBA" id="ARBA00066592"/>
    </source>
</evidence>
<comment type="catalytic activity">
    <reaction evidence="10">
        <text>D-serine = pyruvate + NH4(+)</text>
        <dbReference type="Rhea" id="RHEA:13977"/>
        <dbReference type="ChEBI" id="CHEBI:15361"/>
        <dbReference type="ChEBI" id="CHEBI:28938"/>
        <dbReference type="ChEBI" id="CHEBI:35247"/>
        <dbReference type="EC" id="4.3.1.18"/>
    </reaction>
</comment>
<reference evidence="21 22" key="1">
    <citation type="journal article" date="2019" name="Commun. Biol.">
        <title>The bagworm genome reveals a unique fibroin gene that provides high tensile strength.</title>
        <authorList>
            <person name="Kono N."/>
            <person name="Nakamura H."/>
            <person name="Ohtoshi R."/>
            <person name="Tomita M."/>
            <person name="Numata K."/>
            <person name="Arakawa K."/>
        </authorList>
    </citation>
    <scope>NUCLEOTIDE SEQUENCE [LARGE SCALE GENOMIC DNA]</scope>
</reference>
<keyword evidence="5" id="KW-0456">Lyase</keyword>
<evidence type="ECO:0000259" key="20">
    <source>
        <dbReference type="Pfam" id="PF00291"/>
    </source>
</evidence>
<comment type="caution">
    <text evidence="21">The sequence shown here is derived from an EMBL/GenBank/DDBJ whole genome shotgun (WGS) entry which is preliminary data.</text>
</comment>
<dbReference type="AlphaFoldDB" id="A0A4C1ZGZ8"/>
<evidence type="ECO:0000256" key="17">
    <source>
        <dbReference type="ARBA" id="ARBA00081060"/>
    </source>
</evidence>
<proteinExistence type="inferred from homology"/>
<evidence type="ECO:0000256" key="15">
    <source>
        <dbReference type="ARBA" id="ARBA00070760"/>
    </source>
</evidence>
<evidence type="ECO:0000256" key="7">
    <source>
        <dbReference type="ARBA" id="ARBA00041766"/>
    </source>
</evidence>
<evidence type="ECO:0000256" key="11">
    <source>
        <dbReference type="ARBA" id="ARBA00051769"/>
    </source>
</evidence>
<dbReference type="GO" id="GO:0006565">
    <property type="term" value="P:L-serine catabolic process"/>
    <property type="evidence" value="ECO:0007669"/>
    <property type="project" value="TreeGrafter"/>
</dbReference>
<evidence type="ECO:0000256" key="2">
    <source>
        <dbReference type="ARBA" id="ARBA00010869"/>
    </source>
</evidence>
<evidence type="ECO:0000256" key="16">
    <source>
        <dbReference type="ARBA" id="ARBA00076108"/>
    </source>
</evidence>
<sequence>MDSRLSSHTHTAKHSVIDRTLLSTDRLNPEKAPDDAHITHQPRMPVGARRTPNGGLEVVISKPERTVFKERGALNLLVKLAQDNKKRGVVSASIGNHALSLCYHAAKLKIPVTMVMPETVPIMKQEQCRKLGAKVVLHGMTLLEARGRAYDLAVEKKLTFINGSVSDRVIASHGDSHAHACF</sequence>
<evidence type="ECO:0000256" key="3">
    <source>
        <dbReference type="ARBA" id="ARBA00012093"/>
    </source>
</evidence>
<feature type="domain" description="Tryptophan synthase beta chain-like PALP" evidence="20">
    <location>
        <begin position="68"/>
        <end position="172"/>
    </location>
</feature>
<dbReference type="Proteomes" id="UP000299102">
    <property type="component" value="Unassembled WGS sequence"/>
</dbReference>
<evidence type="ECO:0000256" key="18">
    <source>
        <dbReference type="ARBA" id="ARBA00081761"/>
    </source>
</evidence>
<keyword evidence="4" id="KW-0663">Pyridoxal phosphate</keyword>
<accession>A0A4C1ZGZ8</accession>
<dbReference type="InterPro" id="IPR036052">
    <property type="entry name" value="TrpB-like_PALP_sf"/>
</dbReference>
<dbReference type="GO" id="GO:0030378">
    <property type="term" value="F:serine racemase activity"/>
    <property type="evidence" value="ECO:0007669"/>
    <property type="project" value="UniProtKB-EC"/>
</dbReference>
<dbReference type="STRING" id="151549.A0A4C1ZGZ8"/>
<feature type="compositionally biased region" description="Basic and acidic residues" evidence="19">
    <location>
        <begin position="27"/>
        <end position="38"/>
    </location>
</feature>
<dbReference type="GO" id="GO:0030170">
    <property type="term" value="F:pyridoxal phosphate binding"/>
    <property type="evidence" value="ECO:0007669"/>
    <property type="project" value="UniProtKB-ARBA"/>
</dbReference>
<organism evidence="21 22">
    <name type="scientific">Eumeta variegata</name>
    <name type="common">Bagworm moth</name>
    <name type="synonym">Eumeta japonica</name>
    <dbReference type="NCBI Taxonomy" id="151549"/>
    <lineage>
        <taxon>Eukaryota</taxon>
        <taxon>Metazoa</taxon>
        <taxon>Ecdysozoa</taxon>
        <taxon>Arthropoda</taxon>
        <taxon>Hexapoda</taxon>
        <taxon>Insecta</taxon>
        <taxon>Pterygota</taxon>
        <taxon>Neoptera</taxon>
        <taxon>Endopterygota</taxon>
        <taxon>Lepidoptera</taxon>
        <taxon>Glossata</taxon>
        <taxon>Ditrysia</taxon>
        <taxon>Tineoidea</taxon>
        <taxon>Psychidae</taxon>
        <taxon>Oiketicinae</taxon>
        <taxon>Eumeta</taxon>
    </lineage>
</organism>
<evidence type="ECO:0000256" key="6">
    <source>
        <dbReference type="ARBA" id="ARBA00031418"/>
    </source>
</evidence>
<comment type="cofactor">
    <cofactor evidence="1">
        <name>pyridoxal 5'-phosphate</name>
        <dbReference type="ChEBI" id="CHEBI:597326"/>
    </cofactor>
</comment>
<comment type="catalytic activity">
    <reaction evidence="9">
        <text>L-serine = pyruvate + NH4(+)</text>
        <dbReference type="Rhea" id="RHEA:19169"/>
        <dbReference type="ChEBI" id="CHEBI:15361"/>
        <dbReference type="ChEBI" id="CHEBI:28938"/>
        <dbReference type="ChEBI" id="CHEBI:33384"/>
        <dbReference type="EC" id="4.3.1.17"/>
    </reaction>
</comment>
<evidence type="ECO:0000256" key="9">
    <source>
        <dbReference type="ARBA" id="ARBA00049406"/>
    </source>
</evidence>
<dbReference type="EMBL" id="BGZK01001761">
    <property type="protein sequence ID" value="GBP85805.1"/>
    <property type="molecule type" value="Genomic_DNA"/>
</dbReference>
<evidence type="ECO:0000256" key="12">
    <source>
        <dbReference type="ARBA" id="ARBA00056426"/>
    </source>
</evidence>
<dbReference type="GO" id="GO:0004794">
    <property type="term" value="F:threonine deaminase activity"/>
    <property type="evidence" value="ECO:0007669"/>
    <property type="project" value="TreeGrafter"/>
</dbReference>
<dbReference type="GO" id="GO:0005524">
    <property type="term" value="F:ATP binding"/>
    <property type="evidence" value="ECO:0007669"/>
    <property type="project" value="UniProtKB-ARBA"/>
</dbReference>
<evidence type="ECO:0000256" key="1">
    <source>
        <dbReference type="ARBA" id="ARBA00001933"/>
    </source>
</evidence>
<dbReference type="GO" id="GO:0009097">
    <property type="term" value="P:isoleucine biosynthetic process"/>
    <property type="evidence" value="ECO:0007669"/>
    <property type="project" value="TreeGrafter"/>
</dbReference>
<evidence type="ECO:0000313" key="21">
    <source>
        <dbReference type="EMBL" id="GBP85805.1"/>
    </source>
</evidence>
<evidence type="ECO:0000256" key="8">
    <source>
        <dbReference type="ARBA" id="ARBA00042605"/>
    </source>
</evidence>
<dbReference type="GO" id="GO:0003941">
    <property type="term" value="F:L-serine ammonia-lyase activity"/>
    <property type="evidence" value="ECO:0007669"/>
    <property type="project" value="UniProtKB-EC"/>
</dbReference>
<dbReference type="EC" id="4.3.1.18" evidence="13"/>
<feature type="region of interest" description="Disordered" evidence="19">
    <location>
        <begin position="1"/>
        <end position="54"/>
    </location>
</feature>
<dbReference type="EC" id="5.1.1.18" evidence="14"/>
<dbReference type="SUPFAM" id="SSF53686">
    <property type="entry name" value="Tryptophan synthase beta subunit-like PLP-dependent enzymes"/>
    <property type="match status" value="1"/>
</dbReference>